<dbReference type="Gene3D" id="3.40.50.720">
    <property type="entry name" value="NAD(P)-binding Rossmann-like Domain"/>
    <property type="match status" value="1"/>
</dbReference>
<name>A0A7W9ELZ4_9HYPH</name>
<dbReference type="PANTHER" id="PTHR43725:SF53">
    <property type="entry name" value="UDP-ARABINOSE 4-EPIMERASE 1"/>
    <property type="match status" value="1"/>
</dbReference>
<comment type="similarity">
    <text evidence="4 10">Belongs to the NAD(P)-dependent epimerase/dehydratase family.</text>
</comment>
<evidence type="ECO:0000256" key="10">
    <source>
        <dbReference type="RuleBase" id="RU366046"/>
    </source>
</evidence>
<evidence type="ECO:0000256" key="2">
    <source>
        <dbReference type="ARBA" id="ARBA00001911"/>
    </source>
</evidence>
<evidence type="ECO:0000313" key="12">
    <source>
        <dbReference type="EMBL" id="MBB5701206.1"/>
    </source>
</evidence>
<comment type="catalytic activity">
    <reaction evidence="1 10">
        <text>UDP-alpha-D-glucose = UDP-alpha-D-galactose</text>
        <dbReference type="Rhea" id="RHEA:22168"/>
        <dbReference type="ChEBI" id="CHEBI:58885"/>
        <dbReference type="ChEBI" id="CHEBI:66914"/>
        <dbReference type="EC" id="5.1.3.2"/>
    </reaction>
</comment>
<keyword evidence="7 10" id="KW-0520">NAD</keyword>
<comment type="subunit">
    <text evidence="10">Homodimer.</text>
</comment>
<keyword evidence="9 10" id="KW-0119">Carbohydrate metabolism</keyword>
<feature type="domain" description="NAD-dependent epimerase/dehydratase" evidence="11">
    <location>
        <begin position="11"/>
        <end position="259"/>
    </location>
</feature>
<sequence>MTGRGGSVPNILVTGGAGFIGSHTAKLLAGSGFSPVVYDNLSTGHRASVRWGAFVEGDTLSQEQLVAAIEAFDPAAIIHFAASAYVGESVADPAKYYRNNVCGIQSVLEASRLTGGRPVIFSSSCATYGIPDALPIREGEPQRPINPYGRTKLIAEQMLADYSAAYDMRYAALRYFNACGADLDGELGEKHDPETHLIPRAMLAAAGRADCLEVFGDDYDTPDGTCIRDYIHVADLARAHVLAVEHLLAGGGNLVLNLGTGQGTSIREIVDAIGRLTGRPVPVEIRPRRAGDPPVLYADPAEAAARLGFRTLHSDLETIIRTAAPFFGLEIRT</sequence>
<evidence type="ECO:0000256" key="3">
    <source>
        <dbReference type="ARBA" id="ARBA00004947"/>
    </source>
</evidence>
<dbReference type="CDD" id="cd05247">
    <property type="entry name" value="UDP_G4E_1_SDR_e"/>
    <property type="match status" value="1"/>
</dbReference>
<dbReference type="GO" id="GO:0003978">
    <property type="term" value="F:UDP-glucose 4-epimerase activity"/>
    <property type="evidence" value="ECO:0007669"/>
    <property type="project" value="UniProtKB-UniRule"/>
</dbReference>
<evidence type="ECO:0000256" key="5">
    <source>
        <dbReference type="ARBA" id="ARBA00013189"/>
    </source>
</evidence>
<comment type="pathway">
    <text evidence="3 10">Carbohydrate metabolism; galactose metabolism.</text>
</comment>
<dbReference type="Proteomes" id="UP000555546">
    <property type="component" value="Unassembled WGS sequence"/>
</dbReference>
<accession>A0A7W9ELZ4</accession>
<proteinExistence type="inferred from homology"/>
<dbReference type="Pfam" id="PF01370">
    <property type="entry name" value="Epimerase"/>
    <property type="match status" value="1"/>
</dbReference>
<dbReference type="Gene3D" id="3.90.25.10">
    <property type="entry name" value="UDP-galactose 4-epimerase, domain 1"/>
    <property type="match status" value="1"/>
</dbReference>
<evidence type="ECO:0000256" key="4">
    <source>
        <dbReference type="ARBA" id="ARBA00007637"/>
    </source>
</evidence>
<keyword evidence="13" id="KW-1185">Reference proteome</keyword>
<protein>
    <recommendedName>
        <fullName evidence="6 10">UDP-glucose 4-epimerase</fullName>
        <ecNumber evidence="5 10">5.1.3.2</ecNumber>
    </recommendedName>
</protein>
<gene>
    <name evidence="12" type="ORF">FHS76_001055</name>
</gene>
<dbReference type="InterPro" id="IPR001509">
    <property type="entry name" value="Epimerase_deHydtase"/>
</dbReference>
<evidence type="ECO:0000256" key="8">
    <source>
        <dbReference type="ARBA" id="ARBA00023235"/>
    </source>
</evidence>
<dbReference type="SUPFAM" id="SSF51735">
    <property type="entry name" value="NAD(P)-binding Rossmann-fold domains"/>
    <property type="match status" value="1"/>
</dbReference>
<comment type="caution">
    <text evidence="12">The sequence shown here is derived from an EMBL/GenBank/DDBJ whole genome shotgun (WGS) entry which is preliminary data.</text>
</comment>
<evidence type="ECO:0000256" key="9">
    <source>
        <dbReference type="ARBA" id="ARBA00023277"/>
    </source>
</evidence>
<evidence type="ECO:0000256" key="6">
    <source>
        <dbReference type="ARBA" id="ARBA00018569"/>
    </source>
</evidence>
<dbReference type="AlphaFoldDB" id="A0A7W9ELZ4"/>
<dbReference type="EMBL" id="JACIJG010000003">
    <property type="protein sequence ID" value="MBB5701206.1"/>
    <property type="molecule type" value="Genomic_DNA"/>
</dbReference>
<evidence type="ECO:0000256" key="1">
    <source>
        <dbReference type="ARBA" id="ARBA00000083"/>
    </source>
</evidence>
<evidence type="ECO:0000313" key="13">
    <source>
        <dbReference type="Proteomes" id="UP000555546"/>
    </source>
</evidence>
<dbReference type="PANTHER" id="PTHR43725">
    <property type="entry name" value="UDP-GLUCOSE 4-EPIMERASE"/>
    <property type="match status" value="1"/>
</dbReference>
<evidence type="ECO:0000256" key="7">
    <source>
        <dbReference type="ARBA" id="ARBA00023027"/>
    </source>
</evidence>
<organism evidence="12 13">
    <name type="scientific">Brucella daejeonensis</name>
    <dbReference type="NCBI Taxonomy" id="659015"/>
    <lineage>
        <taxon>Bacteria</taxon>
        <taxon>Pseudomonadati</taxon>
        <taxon>Pseudomonadota</taxon>
        <taxon>Alphaproteobacteria</taxon>
        <taxon>Hyphomicrobiales</taxon>
        <taxon>Brucellaceae</taxon>
        <taxon>Brucella/Ochrobactrum group</taxon>
        <taxon>Brucella</taxon>
    </lineage>
</organism>
<dbReference type="RefSeq" id="WP_183648998.1">
    <property type="nucleotide sequence ID" value="NZ_JACIJG010000003.1"/>
</dbReference>
<comment type="cofactor">
    <cofactor evidence="2 10">
        <name>NAD(+)</name>
        <dbReference type="ChEBI" id="CHEBI:57540"/>
    </cofactor>
</comment>
<reference evidence="12 13" key="1">
    <citation type="submission" date="2020-08" db="EMBL/GenBank/DDBJ databases">
        <title>Genomic Encyclopedia of Type Strains, Phase IV (KMG-IV): sequencing the most valuable type-strain genomes for metagenomic binning, comparative biology and taxonomic classification.</title>
        <authorList>
            <person name="Goeker M."/>
        </authorList>
    </citation>
    <scope>NUCLEOTIDE SEQUENCE [LARGE SCALE GENOMIC DNA]</scope>
    <source>
        <strain evidence="12 13">DSM 26944</strain>
    </source>
</reference>
<dbReference type="InterPro" id="IPR005886">
    <property type="entry name" value="UDP_G4E"/>
</dbReference>
<keyword evidence="8 10" id="KW-0413">Isomerase</keyword>
<dbReference type="GO" id="GO:0033499">
    <property type="term" value="P:galactose catabolic process via UDP-galactose, Leloir pathway"/>
    <property type="evidence" value="ECO:0007669"/>
    <property type="project" value="TreeGrafter"/>
</dbReference>
<dbReference type="InterPro" id="IPR036291">
    <property type="entry name" value="NAD(P)-bd_dom_sf"/>
</dbReference>
<dbReference type="EC" id="5.1.3.2" evidence="5 10"/>
<evidence type="ECO:0000259" key="11">
    <source>
        <dbReference type="Pfam" id="PF01370"/>
    </source>
</evidence>
<dbReference type="UniPathway" id="UPA00214"/>
<dbReference type="NCBIfam" id="TIGR01179">
    <property type="entry name" value="galE"/>
    <property type="match status" value="1"/>
</dbReference>